<comment type="caution">
    <text evidence="1">The sequence shown here is derived from an EMBL/GenBank/DDBJ whole genome shotgun (WGS) entry which is preliminary data.</text>
</comment>
<dbReference type="EMBL" id="CAJNBJ010000016">
    <property type="protein sequence ID" value="CAE6759892.1"/>
    <property type="molecule type" value="Genomic_DNA"/>
</dbReference>
<accession>A0ABM8RLL2</accession>
<organism evidence="1 2">
    <name type="scientific">Nitrospira defluvii</name>
    <dbReference type="NCBI Taxonomy" id="330214"/>
    <lineage>
        <taxon>Bacteria</taxon>
        <taxon>Pseudomonadati</taxon>
        <taxon>Nitrospirota</taxon>
        <taxon>Nitrospiria</taxon>
        <taxon>Nitrospirales</taxon>
        <taxon>Nitrospiraceae</taxon>
        <taxon>Nitrospira</taxon>
    </lineage>
</organism>
<name>A0ABM8RLL2_9BACT</name>
<dbReference type="SUPFAM" id="SSF82919">
    <property type="entry name" value="Zn-finger domain of Sec23/24"/>
    <property type="match status" value="1"/>
</dbReference>
<dbReference type="InterPro" id="IPR036174">
    <property type="entry name" value="Znf_Sec23_Sec24_sf"/>
</dbReference>
<reference evidence="1 2" key="1">
    <citation type="submission" date="2021-02" db="EMBL/GenBank/DDBJ databases">
        <authorList>
            <person name="Han P."/>
        </authorList>
    </citation>
    <scope>NUCLEOTIDE SEQUENCE [LARGE SCALE GENOMIC DNA]</scope>
    <source>
        <strain evidence="1">Candidatus Nitrospira sp. ZN2</strain>
    </source>
</reference>
<dbReference type="RefSeq" id="WP_213042733.1">
    <property type="nucleotide sequence ID" value="NZ_CAJNBJ010000016.1"/>
</dbReference>
<evidence type="ECO:0000313" key="2">
    <source>
        <dbReference type="Proteomes" id="UP000675880"/>
    </source>
</evidence>
<sequence>MVTHSTYIAQDRCLRCGGFMVPEEIREVNQLGWRCVMCGEHIDPLILEHRRQMATPEGARQLIAKREKAKLN</sequence>
<dbReference type="Proteomes" id="UP000675880">
    <property type="component" value="Unassembled WGS sequence"/>
</dbReference>
<protein>
    <submittedName>
        <fullName evidence="1">Uncharacterized protein</fullName>
    </submittedName>
</protein>
<gene>
    <name evidence="1" type="ORF">NSPZN2_30592</name>
</gene>
<evidence type="ECO:0000313" key="1">
    <source>
        <dbReference type="EMBL" id="CAE6759892.1"/>
    </source>
</evidence>
<keyword evidence="2" id="KW-1185">Reference proteome</keyword>
<proteinExistence type="predicted"/>